<dbReference type="InterPro" id="IPR011761">
    <property type="entry name" value="ATP-grasp"/>
</dbReference>
<keyword evidence="1" id="KW-0547">Nucleotide-binding</keyword>
<accession>A0ABY4K1H7</accession>
<organism evidence="3 4">
    <name type="scientific">Chryseobacterium nepalense</name>
    <dbReference type="NCBI Taxonomy" id="1854498"/>
    <lineage>
        <taxon>Bacteria</taxon>
        <taxon>Pseudomonadati</taxon>
        <taxon>Bacteroidota</taxon>
        <taxon>Flavobacteriia</taxon>
        <taxon>Flavobacteriales</taxon>
        <taxon>Weeksellaceae</taxon>
        <taxon>Chryseobacterium group</taxon>
        <taxon>Chryseobacterium</taxon>
    </lineage>
</organism>
<sequence>MRLNIDEINNPKLYNIFIDFQSEKIIITDVLLNHKVNLEEIKIVWCRRFIDQSSESITKMAGIIDHNAVTLSKFIFAETNKFLRILFDFYPNWKWYDYYKDILSVEKMHVLKIAKKIGLTIPETYIANNLHPLQNIEKDLITKPIYEATSFNAKEGGIFVTHTKKVSDIKSTGKSFSNSLFQEEIKKRFEIRVFFLESKFYSMAIFSNKNKHTKVDFRNYDFKRPNRRIPFKLPQKIEDMLRNLMKELHLTMGSIDLIKSYDNQYYFLEVNPVGQFGMVSYPCNYFIEEELVLHLKNKLYAE</sequence>
<evidence type="ECO:0000313" key="3">
    <source>
        <dbReference type="EMBL" id="UPQ74656.1"/>
    </source>
</evidence>
<dbReference type="EMBL" id="CP096203">
    <property type="protein sequence ID" value="UPQ74656.1"/>
    <property type="molecule type" value="Genomic_DNA"/>
</dbReference>
<dbReference type="RefSeq" id="WP_248389335.1">
    <property type="nucleotide sequence ID" value="NZ_CP096203.1"/>
</dbReference>
<evidence type="ECO:0000259" key="2">
    <source>
        <dbReference type="PROSITE" id="PS50975"/>
    </source>
</evidence>
<name>A0ABY4K1H7_9FLAO</name>
<dbReference type="InterPro" id="IPR026455">
    <property type="entry name" value="GRASP_w_spasm"/>
</dbReference>
<evidence type="ECO:0000313" key="4">
    <source>
        <dbReference type="Proteomes" id="UP000830552"/>
    </source>
</evidence>
<proteinExistence type="predicted"/>
<dbReference type="NCBIfam" id="TIGR04192">
    <property type="entry name" value="GRASP_w_spasm"/>
    <property type="match status" value="1"/>
</dbReference>
<reference evidence="3" key="1">
    <citation type="submission" date="2022-04" db="EMBL/GenBank/DDBJ databases">
        <title>Evolutionary, genomic, and biogeographic characterization of Chryseobacterium nepalense represented by a plastic-degrading bacterium AC3.</title>
        <authorList>
            <person name="Yin Z."/>
            <person name="Liu X."/>
            <person name="Wang D."/>
            <person name="Xie Z."/>
        </authorList>
    </citation>
    <scope>NUCLEOTIDE SEQUENCE</scope>
    <source>
        <strain evidence="3">AC3</strain>
    </source>
</reference>
<feature type="domain" description="ATP-grasp" evidence="2">
    <location>
        <begin position="111"/>
        <end position="296"/>
    </location>
</feature>
<dbReference type="SUPFAM" id="SSF56059">
    <property type="entry name" value="Glutathione synthetase ATP-binding domain-like"/>
    <property type="match status" value="1"/>
</dbReference>
<protein>
    <submittedName>
        <fullName evidence="3">Grasp-with-spasm system ATP-grasp peptide maturase</fullName>
    </submittedName>
</protein>
<gene>
    <name evidence="3" type="primary">gwsG</name>
    <name evidence="3" type="ORF">M0D58_11410</name>
</gene>
<dbReference type="Gene3D" id="3.30.470.20">
    <property type="entry name" value="ATP-grasp fold, B domain"/>
    <property type="match status" value="1"/>
</dbReference>
<keyword evidence="4" id="KW-1185">Reference proteome</keyword>
<evidence type="ECO:0000256" key="1">
    <source>
        <dbReference type="PROSITE-ProRule" id="PRU00409"/>
    </source>
</evidence>
<dbReference type="Proteomes" id="UP000830552">
    <property type="component" value="Chromosome"/>
</dbReference>
<keyword evidence="1" id="KW-0067">ATP-binding</keyword>
<dbReference type="PROSITE" id="PS50975">
    <property type="entry name" value="ATP_GRASP"/>
    <property type="match status" value="1"/>
</dbReference>